<reference evidence="3 4" key="1">
    <citation type="submission" date="2019-11" db="EMBL/GenBank/DDBJ databases">
        <title>Comparative genomics of hydrocarbon-degrading Desulfosarcina strains.</title>
        <authorList>
            <person name="Watanabe M."/>
            <person name="Kojima H."/>
            <person name="Fukui M."/>
        </authorList>
    </citation>
    <scope>NUCLEOTIDE SEQUENCE [LARGE SCALE GENOMIC DNA]</scope>
    <source>
        <strain evidence="3 4">PL12</strain>
    </source>
</reference>
<dbReference type="Proteomes" id="UP000427906">
    <property type="component" value="Chromosome"/>
</dbReference>
<dbReference type="Gene3D" id="3.90.226.30">
    <property type="match status" value="1"/>
</dbReference>
<dbReference type="InterPro" id="IPR048520">
    <property type="entry name" value="LarA_C"/>
</dbReference>
<proteinExistence type="predicted"/>
<sequence length="420" mass="45531">MAGGARQRTMKKTIELKIGRNRFRLPLPAAADVLNIREPEKTVSAAGFAADMDGLLASQPPGGCRVAVVVADKTRLCAYNRYLPVLLDRLGAHGAKPADTTVYIAYGTHPAQSDAESRHAYGEVFSRCRFVQHDCTDASLFTDLGRTSRGTPVRLRRDILEADRLITVGAVSHHYFAGFGGGRKLIFPGLGYRADIYHNHGLFLDRQQRTLAPGCRPGRLDGNPLAEDLAEIEAHRPADIAVHGILNSQGVVCRLMAGRGVPHFRQACQCHGRNCETGTAGGYDTVVASCGGHPKDINFIQAHKALHHAAAFVNDHGTLILFARCRDGIGSETFLPWFDMGGWDAAFDHLSSAYRGNGGTALAMMEKARRIRILLVTDLPPEVCRTMGADKSDARSAAHRVARCRGSLAVIPNASLLVRR</sequence>
<dbReference type="InterPro" id="IPR043166">
    <property type="entry name" value="LarA-like_C"/>
</dbReference>
<dbReference type="PANTHER" id="PTHR33171:SF17">
    <property type="entry name" value="LARA-LIKE N-TERMINAL DOMAIN-CONTAINING PROTEIN"/>
    <property type="match status" value="1"/>
</dbReference>
<gene>
    <name evidence="3" type="ORF">DSCA_62740</name>
</gene>
<evidence type="ECO:0000259" key="1">
    <source>
        <dbReference type="Pfam" id="PF09861"/>
    </source>
</evidence>
<evidence type="ECO:0000313" key="4">
    <source>
        <dbReference type="Proteomes" id="UP000427906"/>
    </source>
</evidence>
<feature type="domain" description="Lactate racemase C-terminal" evidence="2">
    <location>
        <begin position="284"/>
        <end position="338"/>
    </location>
</feature>
<dbReference type="GO" id="GO:0050043">
    <property type="term" value="F:lactate racemase activity"/>
    <property type="evidence" value="ECO:0007669"/>
    <property type="project" value="InterPro"/>
</dbReference>
<keyword evidence="4" id="KW-1185">Reference proteome</keyword>
<dbReference type="Pfam" id="PF09861">
    <property type="entry name" value="Lar_N"/>
    <property type="match status" value="1"/>
</dbReference>
<dbReference type="InterPro" id="IPR018657">
    <property type="entry name" value="LarA-like_N"/>
</dbReference>
<dbReference type="AlphaFoldDB" id="A0A5K7Z1H9"/>
<dbReference type="KEGG" id="dalk:DSCA_62740"/>
<dbReference type="Pfam" id="PF21113">
    <property type="entry name" value="LarA_C"/>
    <property type="match status" value="1"/>
</dbReference>
<dbReference type="InterPro" id="IPR048068">
    <property type="entry name" value="LarA-like"/>
</dbReference>
<evidence type="ECO:0000259" key="2">
    <source>
        <dbReference type="Pfam" id="PF21113"/>
    </source>
</evidence>
<feature type="domain" description="LarA-like N-terminal" evidence="1">
    <location>
        <begin position="63"/>
        <end position="208"/>
    </location>
</feature>
<protein>
    <submittedName>
        <fullName evidence="3">Uncharacterized protein</fullName>
    </submittedName>
</protein>
<name>A0A5K7Z1H9_9BACT</name>
<organism evidence="3 4">
    <name type="scientific">Desulfosarcina alkanivorans</name>
    <dbReference type="NCBI Taxonomy" id="571177"/>
    <lineage>
        <taxon>Bacteria</taxon>
        <taxon>Pseudomonadati</taxon>
        <taxon>Thermodesulfobacteriota</taxon>
        <taxon>Desulfobacteria</taxon>
        <taxon>Desulfobacterales</taxon>
        <taxon>Desulfosarcinaceae</taxon>
        <taxon>Desulfosarcina</taxon>
    </lineage>
</organism>
<dbReference type="EMBL" id="AP021874">
    <property type="protein sequence ID" value="BBO72344.1"/>
    <property type="molecule type" value="Genomic_DNA"/>
</dbReference>
<evidence type="ECO:0000313" key="3">
    <source>
        <dbReference type="EMBL" id="BBO72344.1"/>
    </source>
</evidence>
<dbReference type="PANTHER" id="PTHR33171">
    <property type="entry name" value="LAR_N DOMAIN-CONTAINING PROTEIN"/>
    <property type="match status" value="1"/>
</dbReference>
<dbReference type="Gene3D" id="3.40.50.11440">
    <property type="match status" value="1"/>
</dbReference>
<accession>A0A5K7Z1H9</accession>